<dbReference type="PANTHER" id="PTHR21011">
    <property type="entry name" value="MITOCHONDRIAL 28S RIBOSOMAL PROTEIN S6"/>
    <property type="match status" value="1"/>
</dbReference>
<evidence type="ECO:0000313" key="6">
    <source>
        <dbReference type="EMBL" id="GAG29766.1"/>
    </source>
</evidence>
<dbReference type="AlphaFoldDB" id="X0XYE2"/>
<evidence type="ECO:0000256" key="5">
    <source>
        <dbReference type="ARBA" id="ARBA00023274"/>
    </source>
</evidence>
<evidence type="ECO:0000256" key="4">
    <source>
        <dbReference type="ARBA" id="ARBA00022980"/>
    </source>
</evidence>
<dbReference type="GO" id="GO:0006412">
    <property type="term" value="P:translation"/>
    <property type="evidence" value="ECO:0007669"/>
    <property type="project" value="InterPro"/>
</dbReference>
<dbReference type="GO" id="GO:0005737">
    <property type="term" value="C:cytoplasm"/>
    <property type="evidence" value="ECO:0007669"/>
    <property type="project" value="UniProtKB-ARBA"/>
</dbReference>
<accession>X0XYE2</accession>
<organism evidence="6">
    <name type="scientific">marine sediment metagenome</name>
    <dbReference type="NCBI Taxonomy" id="412755"/>
    <lineage>
        <taxon>unclassified sequences</taxon>
        <taxon>metagenomes</taxon>
        <taxon>ecological metagenomes</taxon>
    </lineage>
</organism>
<keyword evidence="5" id="KW-0687">Ribonucleoprotein</keyword>
<comment type="caution">
    <text evidence="6">The sequence shown here is derived from an EMBL/GenBank/DDBJ whole genome shotgun (WGS) entry which is preliminary data.</text>
</comment>
<dbReference type="PROSITE" id="PS01048">
    <property type="entry name" value="RIBOSOMAL_S6"/>
    <property type="match status" value="1"/>
</dbReference>
<dbReference type="InterPro" id="IPR014717">
    <property type="entry name" value="Transl_elong_EF1B/ribsomal_bS6"/>
</dbReference>
<keyword evidence="4" id="KW-0689">Ribosomal protein</keyword>
<dbReference type="GO" id="GO:0005840">
    <property type="term" value="C:ribosome"/>
    <property type="evidence" value="ECO:0007669"/>
    <property type="project" value="UniProtKB-KW"/>
</dbReference>
<dbReference type="InterPro" id="IPR020815">
    <property type="entry name" value="Ribosomal_bS6_CS"/>
</dbReference>
<evidence type="ECO:0000256" key="1">
    <source>
        <dbReference type="ARBA" id="ARBA00009512"/>
    </source>
</evidence>
<proteinExistence type="inferred from homology"/>
<evidence type="ECO:0000256" key="3">
    <source>
        <dbReference type="ARBA" id="ARBA00022884"/>
    </source>
</evidence>
<dbReference type="GO" id="GO:0070181">
    <property type="term" value="F:small ribosomal subunit rRNA binding"/>
    <property type="evidence" value="ECO:0007669"/>
    <property type="project" value="TreeGrafter"/>
</dbReference>
<dbReference type="CDD" id="cd00473">
    <property type="entry name" value="bS6"/>
    <property type="match status" value="1"/>
</dbReference>
<dbReference type="Pfam" id="PF01250">
    <property type="entry name" value="Ribosomal_S6"/>
    <property type="match status" value="1"/>
</dbReference>
<dbReference type="InterPro" id="IPR035980">
    <property type="entry name" value="Ribosomal_bS6_sf"/>
</dbReference>
<dbReference type="GO" id="GO:1990904">
    <property type="term" value="C:ribonucleoprotein complex"/>
    <property type="evidence" value="ECO:0007669"/>
    <property type="project" value="UniProtKB-KW"/>
</dbReference>
<evidence type="ECO:0000256" key="2">
    <source>
        <dbReference type="ARBA" id="ARBA00022730"/>
    </source>
</evidence>
<evidence type="ECO:0008006" key="7">
    <source>
        <dbReference type="Google" id="ProtNLM"/>
    </source>
</evidence>
<feature type="non-terminal residue" evidence="6">
    <location>
        <position position="102"/>
    </location>
</feature>
<keyword evidence="3" id="KW-0694">RNA-binding</keyword>
<dbReference type="SUPFAM" id="SSF54995">
    <property type="entry name" value="Ribosomal protein S6"/>
    <property type="match status" value="1"/>
</dbReference>
<dbReference type="InterPro" id="IPR000529">
    <property type="entry name" value="Ribosomal_bS6"/>
</dbReference>
<dbReference type="PANTHER" id="PTHR21011:SF1">
    <property type="entry name" value="SMALL RIBOSOMAL SUBUNIT PROTEIN BS6M"/>
    <property type="match status" value="1"/>
</dbReference>
<dbReference type="EMBL" id="BARS01047795">
    <property type="protein sequence ID" value="GAG29766.1"/>
    <property type="molecule type" value="Genomic_DNA"/>
</dbReference>
<sequence>MPAYEAMFIFRPDLKEEEEKALVGQLENILKESQAEIESSKVFGRRQLAYEINKHKEGLYYLINFSAPAGEVISRLKKACGINENVLRILAIKCSLKEAKNG</sequence>
<gene>
    <name evidence="6" type="ORF">S01H1_71741</name>
</gene>
<dbReference type="Gene3D" id="3.30.70.60">
    <property type="match status" value="1"/>
</dbReference>
<protein>
    <recommendedName>
        <fullName evidence="7">30S ribosomal protein S6</fullName>
    </recommendedName>
</protein>
<dbReference type="GO" id="GO:0003735">
    <property type="term" value="F:structural constituent of ribosome"/>
    <property type="evidence" value="ECO:0007669"/>
    <property type="project" value="InterPro"/>
</dbReference>
<dbReference type="NCBIfam" id="TIGR00166">
    <property type="entry name" value="S6"/>
    <property type="match status" value="1"/>
</dbReference>
<name>X0XYE2_9ZZZZ</name>
<reference evidence="6" key="1">
    <citation type="journal article" date="2014" name="Front. Microbiol.">
        <title>High frequency of phylogenetically diverse reductive dehalogenase-homologous genes in deep subseafloor sedimentary metagenomes.</title>
        <authorList>
            <person name="Kawai M."/>
            <person name="Futagami T."/>
            <person name="Toyoda A."/>
            <person name="Takaki Y."/>
            <person name="Nishi S."/>
            <person name="Hori S."/>
            <person name="Arai W."/>
            <person name="Tsubouchi T."/>
            <person name="Morono Y."/>
            <person name="Uchiyama I."/>
            <person name="Ito T."/>
            <person name="Fujiyama A."/>
            <person name="Inagaki F."/>
            <person name="Takami H."/>
        </authorList>
    </citation>
    <scope>NUCLEOTIDE SEQUENCE</scope>
    <source>
        <strain evidence="6">Expedition CK06-06</strain>
    </source>
</reference>
<keyword evidence="2" id="KW-0699">rRNA-binding</keyword>
<dbReference type="InterPro" id="IPR020814">
    <property type="entry name" value="Ribosomal_S6_plastid/chlpt"/>
</dbReference>
<dbReference type="HAMAP" id="MF_00360">
    <property type="entry name" value="Ribosomal_bS6"/>
    <property type="match status" value="1"/>
</dbReference>
<comment type="similarity">
    <text evidence="1">Belongs to the bacterial ribosomal protein bS6 family.</text>
</comment>